<dbReference type="InterPro" id="IPR012296">
    <property type="entry name" value="Nuclease_put_TT1808"/>
</dbReference>
<sequence length="194" mass="21909">MAARREHRDMGVEQFEALAADAERLDGGARYELVHGKLGVKDVPDGDHGEIIAWLIEEFSRTRPRLRSYPEQQLKIERYRNGRARPDLLLAPPNSFKGQGDWPAPDPVAAVVEVTSFDRDARQRDSVDKPRAYAETGIPVYLVVDRIEDKVIVYSDPDGQAYRSVERVPVGQQVHLPEPVSLTLDTEPLQEWIG</sequence>
<dbReference type="SUPFAM" id="SSF52980">
    <property type="entry name" value="Restriction endonuclease-like"/>
    <property type="match status" value="1"/>
</dbReference>
<keyword evidence="2" id="KW-0255">Endonuclease</keyword>
<dbReference type="RefSeq" id="WP_212529144.1">
    <property type="nucleotide sequence ID" value="NZ_JAGSOG010000064.1"/>
</dbReference>
<evidence type="ECO:0000313" key="3">
    <source>
        <dbReference type="Proteomes" id="UP000675781"/>
    </source>
</evidence>
<protein>
    <submittedName>
        <fullName evidence="2">Uma2 family endonuclease</fullName>
    </submittedName>
</protein>
<keyword evidence="3" id="KW-1185">Reference proteome</keyword>
<accession>A0A941EP12</accession>
<keyword evidence="2" id="KW-0378">Hydrolase</keyword>
<dbReference type="InterPro" id="IPR008538">
    <property type="entry name" value="Uma2"/>
</dbReference>
<comment type="caution">
    <text evidence="2">The sequence shown here is derived from an EMBL/GenBank/DDBJ whole genome shotgun (WGS) entry which is preliminary data.</text>
</comment>
<gene>
    <name evidence="2" type="ORF">KDL01_15230</name>
</gene>
<name>A0A941EP12_9ACTN</name>
<dbReference type="Gene3D" id="3.90.1570.10">
    <property type="entry name" value="tt1808, chain A"/>
    <property type="match status" value="1"/>
</dbReference>
<proteinExistence type="predicted"/>
<dbReference type="GO" id="GO:0004519">
    <property type="term" value="F:endonuclease activity"/>
    <property type="evidence" value="ECO:0007669"/>
    <property type="project" value="UniProtKB-KW"/>
</dbReference>
<organism evidence="2 3">
    <name type="scientific">Actinospica durhamensis</name>
    <dbReference type="NCBI Taxonomy" id="1508375"/>
    <lineage>
        <taxon>Bacteria</taxon>
        <taxon>Bacillati</taxon>
        <taxon>Actinomycetota</taxon>
        <taxon>Actinomycetes</taxon>
        <taxon>Catenulisporales</taxon>
        <taxon>Actinospicaceae</taxon>
        <taxon>Actinospica</taxon>
    </lineage>
</organism>
<dbReference type="PANTHER" id="PTHR35400:SF3">
    <property type="entry name" value="SLL1072 PROTEIN"/>
    <property type="match status" value="1"/>
</dbReference>
<reference evidence="2" key="1">
    <citation type="submission" date="2021-04" db="EMBL/GenBank/DDBJ databases">
        <title>Genome based classification of Actinospica acidithermotolerans sp. nov., an actinobacterium isolated from an Indonesian hot spring.</title>
        <authorList>
            <person name="Kusuma A.B."/>
            <person name="Putra K.E."/>
            <person name="Nafisah S."/>
            <person name="Loh J."/>
            <person name="Nouioui I."/>
            <person name="Goodfellow M."/>
        </authorList>
    </citation>
    <scope>NUCLEOTIDE SEQUENCE</scope>
    <source>
        <strain evidence="2">CSCA 57</strain>
    </source>
</reference>
<evidence type="ECO:0000259" key="1">
    <source>
        <dbReference type="Pfam" id="PF05685"/>
    </source>
</evidence>
<dbReference type="InterPro" id="IPR011335">
    <property type="entry name" value="Restrct_endonuc-II-like"/>
</dbReference>
<dbReference type="CDD" id="cd06260">
    <property type="entry name" value="DUF820-like"/>
    <property type="match status" value="1"/>
</dbReference>
<dbReference type="PANTHER" id="PTHR35400">
    <property type="entry name" value="SLR1083 PROTEIN"/>
    <property type="match status" value="1"/>
</dbReference>
<keyword evidence="2" id="KW-0540">Nuclease</keyword>
<dbReference type="EMBL" id="JAGSOG010000064">
    <property type="protein sequence ID" value="MBR7834625.1"/>
    <property type="molecule type" value="Genomic_DNA"/>
</dbReference>
<evidence type="ECO:0000313" key="2">
    <source>
        <dbReference type="EMBL" id="MBR7834625.1"/>
    </source>
</evidence>
<dbReference type="AlphaFoldDB" id="A0A941EP12"/>
<feature type="domain" description="Putative restriction endonuclease" evidence="1">
    <location>
        <begin position="13"/>
        <end position="185"/>
    </location>
</feature>
<dbReference type="Proteomes" id="UP000675781">
    <property type="component" value="Unassembled WGS sequence"/>
</dbReference>
<dbReference type="Pfam" id="PF05685">
    <property type="entry name" value="Uma2"/>
    <property type="match status" value="1"/>
</dbReference>